<comment type="caution">
    <text evidence="1">The sequence shown here is derived from an EMBL/GenBank/DDBJ whole genome shotgun (WGS) entry which is preliminary data.</text>
</comment>
<dbReference type="AlphaFoldDB" id="A0ABD0MIR8"/>
<sequence length="51" mass="6080">IWWCPACRERTGFSTRLRSPAWLWTWFPSARPSESPTDHKPNCRSALEYIQ</sequence>
<reference evidence="1 2" key="1">
    <citation type="submission" date="2024-05" db="EMBL/GenBank/DDBJ databases">
        <title>Genome sequencing and assembly of Indian major carp, Cirrhinus mrigala (Hamilton, 1822).</title>
        <authorList>
            <person name="Mohindra V."/>
            <person name="Chowdhury L.M."/>
            <person name="Lal K."/>
            <person name="Jena J.K."/>
        </authorList>
    </citation>
    <scope>NUCLEOTIDE SEQUENCE [LARGE SCALE GENOMIC DNA]</scope>
    <source>
        <strain evidence="1">CM1030</strain>
        <tissue evidence="1">Blood</tissue>
    </source>
</reference>
<accession>A0ABD0MIR8</accession>
<feature type="non-terminal residue" evidence="1">
    <location>
        <position position="51"/>
    </location>
</feature>
<proteinExistence type="predicted"/>
<gene>
    <name evidence="1" type="ORF">M9458_054616</name>
</gene>
<dbReference type="EMBL" id="JAMKFB020000308">
    <property type="protein sequence ID" value="KAL0149957.1"/>
    <property type="molecule type" value="Genomic_DNA"/>
</dbReference>
<keyword evidence="2" id="KW-1185">Reference proteome</keyword>
<name>A0ABD0MIR8_CIRMR</name>
<evidence type="ECO:0000313" key="2">
    <source>
        <dbReference type="Proteomes" id="UP001529510"/>
    </source>
</evidence>
<protein>
    <submittedName>
        <fullName evidence="1">Uncharacterized protein</fullName>
    </submittedName>
</protein>
<organism evidence="1 2">
    <name type="scientific">Cirrhinus mrigala</name>
    <name type="common">Mrigala</name>
    <dbReference type="NCBI Taxonomy" id="683832"/>
    <lineage>
        <taxon>Eukaryota</taxon>
        <taxon>Metazoa</taxon>
        <taxon>Chordata</taxon>
        <taxon>Craniata</taxon>
        <taxon>Vertebrata</taxon>
        <taxon>Euteleostomi</taxon>
        <taxon>Actinopterygii</taxon>
        <taxon>Neopterygii</taxon>
        <taxon>Teleostei</taxon>
        <taxon>Ostariophysi</taxon>
        <taxon>Cypriniformes</taxon>
        <taxon>Cyprinidae</taxon>
        <taxon>Labeoninae</taxon>
        <taxon>Labeonini</taxon>
        <taxon>Cirrhinus</taxon>
    </lineage>
</organism>
<feature type="non-terminal residue" evidence="1">
    <location>
        <position position="1"/>
    </location>
</feature>
<evidence type="ECO:0000313" key="1">
    <source>
        <dbReference type="EMBL" id="KAL0149957.1"/>
    </source>
</evidence>
<dbReference type="Proteomes" id="UP001529510">
    <property type="component" value="Unassembled WGS sequence"/>
</dbReference>